<dbReference type="EMBL" id="MT732450">
    <property type="protein sequence ID" value="QQO97218.1"/>
    <property type="molecule type" value="Genomic_DNA"/>
</dbReference>
<evidence type="ECO:0000313" key="2">
    <source>
        <dbReference type="Proteomes" id="UP000693899"/>
    </source>
</evidence>
<reference evidence="1" key="1">
    <citation type="submission" date="2020-07" db="EMBL/GenBank/DDBJ databases">
        <title>Highly diverse flavobacterial phages as mortality factor during North Sea spring blooms.</title>
        <authorList>
            <person name="Bartlau N."/>
            <person name="Wichels A."/>
            <person name="Krohne G."/>
            <person name="Adriaenssens E.M."/>
            <person name="Heins A."/>
            <person name="Fuchs B.M."/>
            <person name="Amann R."/>
            <person name="Moraru C."/>
        </authorList>
    </citation>
    <scope>NUCLEOTIDE SEQUENCE</scope>
</reference>
<evidence type="ECO:0000313" key="1">
    <source>
        <dbReference type="EMBL" id="QQO97218.1"/>
    </source>
</evidence>
<sequence>MSKESWIYTPSTFPKRNRYNRLYLKGTESYLRTNEALILLYLTDKFDTYVNLTCLMNHIGYADTADSRRLMSYSFLNVKQFLLILDNYLLEFNHGDQVRLINKNDYVHH</sequence>
<gene>
    <name evidence="1" type="ORF">Colly1_12</name>
</gene>
<accession>A0A8E4XXT3</accession>
<dbReference type="Proteomes" id="UP000693899">
    <property type="component" value="Segment"/>
</dbReference>
<keyword evidence="2" id="KW-1185">Reference proteome</keyword>
<protein>
    <submittedName>
        <fullName evidence="1">Uncharacterized protein</fullName>
    </submittedName>
</protein>
<proteinExistence type="predicted"/>
<organism evidence="1 2">
    <name type="scientific">Maribacter phage Colly_1</name>
    <dbReference type="NCBI Taxonomy" id="2745691"/>
    <lineage>
        <taxon>Viruses</taxon>
        <taxon>Duplodnaviria</taxon>
        <taxon>Heunggongvirae</taxon>
        <taxon>Uroviricota</taxon>
        <taxon>Caudoviricetes</taxon>
        <taxon>Molycolviridae</taxon>
        <taxon>Mollyvirus</taxon>
        <taxon>Mollyvirus colly</taxon>
    </lineage>
</organism>
<name>A0A8E4XXT3_9CAUD</name>